<feature type="domain" description="NADH-Ubiquinone oxidoreductase (complex I) chain 5 N-terminal" evidence="8">
    <location>
        <begin position="70"/>
        <end position="120"/>
    </location>
</feature>
<dbReference type="AlphaFoldDB" id="A0A6B0YY95"/>
<protein>
    <submittedName>
        <fullName evidence="9">NADH-quinone oxidoreductase subunit L</fullName>
    </submittedName>
</protein>
<name>A0A6B0YY95_9CHLR</name>
<comment type="caution">
    <text evidence="9">The sequence shown here is derived from an EMBL/GenBank/DDBJ whole genome shotgun (WGS) entry which is preliminary data.</text>
</comment>
<keyword evidence="4 6" id="KW-0472">Membrane</keyword>
<evidence type="ECO:0000259" key="7">
    <source>
        <dbReference type="Pfam" id="PF00361"/>
    </source>
</evidence>
<evidence type="ECO:0000259" key="8">
    <source>
        <dbReference type="Pfam" id="PF00662"/>
    </source>
</evidence>
<evidence type="ECO:0000256" key="4">
    <source>
        <dbReference type="ARBA" id="ARBA00023136"/>
    </source>
</evidence>
<dbReference type="InterPro" id="IPR003945">
    <property type="entry name" value="NU5C-like"/>
</dbReference>
<gene>
    <name evidence="9" type="primary">nuoL</name>
    <name evidence="9" type="ORF">F4Y42_18420</name>
</gene>
<evidence type="ECO:0000256" key="3">
    <source>
        <dbReference type="ARBA" id="ARBA00022989"/>
    </source>
</evidence>
<evidence type="ECO:0000313" key="9">
    <source>
        <dbReference type="EMBL" id="MXY95421.1"/>
    </source>
</evidence>
<evidence type="ECO:0000256" key="1">
    <source>
        <dbReference type="ARBA" id="ARBA00004127"/>
    </source>
</evidence>
<sequence>MLELAWLILVFPALGALVNLFVGDKLGERGIHVVASGMVVLSFVVSLGLFFGLAGLDEHHRTITVHLWDWITVGSFHAPAALLIDPLSVTMALVVTGVGALIHFYAGGYMHGEQNFQRFFVYLNFFILAMLVLILSNNFVGMFVGWEGVGLASYLLIGFYFDRHDEAYGHYADAGKKAFLVNRIGDFGMMLAVFLIWTSVGTVVFGEIHDNAGALSTGAATAICLLLLLAATGKSAQLPLFVWLPDAMAGPTPVSALIHAATMVTAGIYMVARTHFLWELAPAAGSLAAWVGGLTALMAATIALTQVDLKKILAYSTISQLGFMMLGVGVGAYAFAIFHLVTHAFFKALLFLAAGNVMHGLPGGELDIRKMGNLRAKMPTTFLLFLIGASALAGLPLLSGFFSKDGILLHVANFNILLYLIGLFTALLTAIYSFRAVFMAFLGEARDQNIHEHAHESPAVMTRPLWVLAALAIVGGVLNLPVALTMEHYLEAAVGVPAFHPDITMEFVLLAVSAVVALAGVGLAYGRYLKDPSTGVGRISGGVARLVSPLELAARNKWYVDEVYAAWIVSPLLGLSGWFNQVVDQGVVDRAVNLVGQVNLSLGGSLRNVHNGLVPTYALSLFCGVVALLLWFVIGG</sequence>
<evidence type="ECO:0000256" key="2">
    <source>
        <dbReference type="ARBA" id="ARBA00022692"/>
    </source>
</evidence>
<comment type="subcellular location">
    <subcellularLocation>
        <location evidence="1">Endomembrane system</location>
        <topology evidence="1">Multi-pass membrane protein</topology>
    </subcellularLocation>
    <subcellularLocation>
        <location evidence="5">Membrane</location>
        <topology evidence="5">Multi-pass membrane protein</topology>
    </subcellularLocation>
</comment>
<feature type="transmembrane region" description="Helical" evidence="6">
    <location>
        <begin position="503"/>
        <end position="525"/>
    </location>
</feature>
<proteinExistence type="predicted"/>
<feature type="transmembrane region" description="Helical" evidence="6">
    <location>
        <begin position="312"/>
        <end position="338"/>
    </location>
</feature>
<dbReference type="Pfam" id="PF00662">
    <property type="entry name" value="Proton_antipo_N"/>
    <property type="match status" value="1"/>
</dbReference>
<feature type="transmembrane region" description="Helical" evidence="6">
    <location>
        <begin position="212"/>
        <end position="233"/>
    </location>
</feature>
<dbReference type="InterPro" id="IPR001750">
    <property type="entry name" value="ND/Mrp_TM"/>
</dbReference>
<dbReference type="InterPro" id="IPR001516">
    <property type="entry name" value="Proton_antipo_N"/>
</dbReference>
<dbReference type="NCBIfam" id="TIGR01974">
    <property type="entry name" value="NDH_I_L"/>
    <property type="match status" value="1"/>
</dbReference>
<dbReference type="GO" id="GO:0012505">
    <property type="term" value="C:endomembrane system"/>
    <property type="evidence" value="ECO:0007669"/>
    <property type="project" value="UniProtKB-SubCell"/>
</dbReference>
<reference evidence="9" key="1">
    <citation type="submission" date="2019-09" db="EMBL/GenBank/DDBJ databases">
        <title>Characterisation of the sponge microbiome using genome-centric metagenomics.</title>
        <authorList>
            <person name="Engelberts J.P."/>
            <person name="Robbins S.J."/>
            <person name="De Goeij J.M."/>
            <person name="Aranda M."/>
            <person name="Bell S.C."/>
            <person name="Webster N.S."/>
        </authorList>
    </citation>
    <scope>NUCLEOTIDE SEQUENCE</scope>
    <source>
        <strain evidence="9">SB0664_bin_27</strain>
    </source>
</reference>
<dbReference type="Pfam" id="PF00361">
    <property type="entry name" value="Proton_antipo_M"/>
    <property type="match status" value="1"/>
</dbReference>
<feature type="transmembrane region" description="Helical" evidence="6">
    <location>
        <begin position="31"/>
        <end position="55"/>
    </location>
</feature>
<keyword evidence="3 6" id="KW-1133">Transmembrane helix</keyword>
<dbReference type="NCBIfam" id="NF005141">
    <property type="entry name" value="PRK06590.1"/>
    <property type="match status" value="1"/>
</dbReference>
<feature type="transmembrane region" description="Helical" evidence="6">
    <location>
        <begin position="119"/>
        <end position="137"/>
    </location>
</feature>
<feature type="transmembrane region" description="Helical" evidence="6">
    <location>
        <begin position="254"/>
        <end position="272"/>
    </location>
</feature>
<feature type="transmembrane region" description="Helical" evidence="6">
    <location>
        <begin position="382"/>
        <end position="402"/>
    </location>
</feature>
<organism evidence="9">
    <name type="scientific">Caldilineaceae bacterium SB0664_bin_27</name>
    <dbReference type="NCBI Taxonomy" id="2605260"/>
    <lineage>
        <taxon>Bacteria</taxon>
        <taxon>Bacillati</taxon>
        <taxon>Chloroflexota</taxon>
        <taxon>Caldilineae</taxon>
        <taxon>Caldilineales</taxon>
        <taxon>Caldilineaceae</taxon>
    </lineage>
</organism>
<feature type="transmembrane region" description="Helical" evidence="6">
    <location>
        <begin position="614"/>
        <end position="634"/>
    </location>
</feature>
<dbReference type="GO" id="GO:0015990">
    <property type="term" value="P:electron transport coupled proton transport"/>
    <property type="evidence" value="ECO:0007669"/>
    <property type="project" value="TreeGrafter"/>
</dbReference>
<dbReference type="PANTHER" id="PTHR42829">
    <property type="entry name" value="NADH-UBIQUINONE OXIDOREDUCTASE CHAIN 5"/>
    <property type="match status" value="1"/>
</dbReference>
<dbReference type="InterPro" id="IPR018393">
    <property type="entry name" value="NADHpl_OxRdtase_5_subgr"/>
</dbReference>
<feature type="transmembrane region" description="Helical" evidence="6">
    <location>
        <begin position="464"/>
        <end position="483"/>
    </location>
</feature>
<dbReference type="GO" id="GO:0016020">
    <property type="term" value="C:membrane"/>
    <property type="evidence" value="ECO:0007669"/>
    <property type="project" value="UniProtKB-SubCell"/>
</dbReference>
<dbReference type="PRINTS" id="PR01435">
    <property type="entry name" value="NPOXDRDTASE5"/>
</dbReference>
<evidence type="ECO:0000256" key="5">
    <source>
        <dbReference type="RuleBase" id="RU000320"/>
    </source>
</evidence>
<dbReference type="Gene3D" id="1.20.5.2700">
    <property type="match status" value="1"/>
</dbReference>
<dbReference type="GO" id="GO:0008137">
    <property type="term" value="F:NADH dehydrogenase (ubiquinone) activity"/>
    <property type="evidence" value="ECO:0007669"/>
    <property type="project" value="InterPro"/>
</dbReference>
<accession>A0A6B0YY95</accession>
<feature type="transmembrane region" description="Helical" evidence="6">
    <location>
        <begin position="90"/>
        <end position="107"/>
    </location>
</feature>
<dbReference type="PRINTS" id="PR01434">
    <property type="entry name" value="NADHDHGNASE5"/>
</dbReference>
<dbReference type="GO" id="GO:0042773">
    <property type="term" value="P:ATP synthesis coupled electron transport"/>
    <property type="evidence" value="ECO:0007669"/>
    <property type="project" value="InterPro"/>
</dbReference>
<feature type="transmembrane region" description="Helical" evidence="6">
    <location>
        <begin position="187"/>
        <end position="206"/>
    </location>
</feature>
<feature type="domain" description="NADH:quinone oxidoreductase/Mrp antiporter transmembrane" evidence="7">
    <location>
        <begin position="136"/>
        <end position="429"/>
    </location>
</feature>
<dbReference type="PANTHER" id="PTHR42829:SF2">
    <property type="entry name" value="NADH-UBIQUINONE OXIDOREDUCTASE CHAIN 5"/>
    <property type="match status" value="1"/>
</dbReference>
<dbReference type="EMBL" id="VXRG01000152">
    <property type="protein sequence ID" value="MXY95421.1"/>
    <property type="molecule type" value="Genomic_DNA"/>
</dbReference>
<feature type="transmembrane region" description="Helical" evidence="6">
    <location>
        <begin position="414"/>
        <end position="443"/>
    </location>
</feature>
<keyword evidence="2 5" id="KW-0812">Transmembrane</keyword>
<evidence type="ECO:0000256" key="6">
    <source>
        <dbReference type="SAM" id="Phobius"/>
    </source>
</evidence>
<feature type="transmembrane region" description="Helical" evidence="6">
    <location>
        <begin position="284"/>
        <end position="305"/>
    </location>
</feature>
<dbReference type="GO" id="GO:0003954">
    <property type="term" value="F:NADH dehydrogenase activity"/>
    <property type="evidence" value="ECO:0007669"/>
    <property type="project" value="TreeGrafter"/>
</dbReference>